<organism evidence="1 2">
    <name type="scientific">Hymenobacter fodinae</name>
    <dbReference type="NCBI Taxonomy" id="2510796"/>
    <lineage>
        <taxon>Bacteria</taxon>
        <taxon>Pseudomonadati</taxon>
        <taxon>Bacteroidota</taxon>
        <taxon>Cytophagia</taxon>
        <taxon>Cytophagales</taxon>
        <taxon>Hymenobacteraceae</taxon>
        <taxon>Hymenobacter</taxon>
    </lineage>
</organism>
<name>A0A4Z0P8R6_9BACT</name>
<dbReference type="AlphaFoldDB" id="A0A4Z0P8R6"/>
<evidence type="ECO:0000313" key="1">
    <source>
        <dbReference type="EMBL" id="TGE08772.1"/>
    </source>
</evidence>
<gene>
    <name evidence="1" type="ORF">EU556_13885</name>
</gene>
<proteinExistence type="predicted"/>
<evidence type="ECO:0000313" key="2">
    <source>
        <dbReference type="Proteomes" id="UP000298337"/>
    </source>
</evidence>
<dbReference type="EMBL" id="SRLA01000002">
    <property type="protein sequence ID" value="TGE08772.1"/>
    <property type="molecule type" value="Genomic_DNA"/>
</dbReference>
<reference evidence="1 2" key="1">
    <citation type="submission" date="2019-04" db="EMBL/GenBank/DDBJ databases">
        <authorList>
            <person name="Feng G."/>
            <person name="Zhang J."/>
            <person name="Zhu H."/>
        </authorList>
    </citation>
    <scope>NUCLEOTIDE SEQUENCE [LARGE SCALE GENOMIC DNA]</scope>
    <source>
        <strain evidence="1 2">92R-1</strain>
    </source>
</reference>
<dbReference type="InterPro" id="IPR058601">
    <property type="entry name" value="Phage_phiTE_015-like"/>
</dbReference>
<dbReference type="Pfam" id="PF26207">
    <property type="entry name" value="Phage_phiTE_015"/>
    <property type="match status" value="1"/>
</dbReference>
<accession>A0A4Z0P8R6</accession>
<protein>
    <submittedName>
        <fullName evidence="1">Uncharacterized protein</fullName>
    </submittedName>
</protein>
<keyword evidence="2" id="KW-1185">Reference proteome</keyword>
<dbReference type="RefSeq" id="WP_135434681.1">
    <property type="nucleotide sequence ID" value="NZ_SRLA01000002.1"/>
</dbReference>
<comment type="caution">
    <text evidence="1">The sequence shown here is derived from an EMBL/GenBank/DDBJ whole genome shotgun (WGS) entry which is preliminary data.</text>
</comment>
<sequence>MELHRINIIKPYGWNGPEPEQHAPRGKVESIEQQIIEEYTRRMPAILEMKRSTLKIFALGYEYEWPENSYSVENALRGAGVAMYHKFPVLSYLVSFADPHNKIALLVQEKHRDWSDPATLQSLKFTLRILSNLGWTVYCLSEAVINTVEADLLPDHLKGCPMGEYESDAQHQEYLVARAQLTFLTLDGFARYLRGLRDELRKPRPTQYATPEAEAEALMNRNASQSNTKAIFEAWARKRDMPLETYPTGKYMHYRTAAAYEAWAAGRESMADEIPGYHTDHGDFGPVG</sequence>
<dbReference type="Proteomes" id="UP000298337">
    <property type="component" value="Unassembled WGS sequence"/>
</dbReference>